<proteinExistence type="predicted"/>
<evidence type="ECO:0000313" key="2">
    <source>
        <dbReference type="EMBL" id="KON92345.1"/>
    </source>
</evidence>
<evidence type="ECO:0000313" key="3">
    <source>
        <dbReference type="Proteomes" id="UP000037405"/>
    </source>
</evidence>
<accession>A0A0M0GQZ3</accession>
<dbReference type="Proteomes" id="UP000037405">
    <property type="component" value="Unassembled WGS sequence"/>
</dbReference>
<sequence length="80" mass="9165">MGYIAPIPHYQYKQYQERELKVTEQPYHYTPVHAITGLSRGMGGYEGGPPDDRNEKGKEKVPEKTIARLTGKGINFHEYV</sequence>
<gene>
    <name evidence="2" type="ORF">AF331_07845</name>
</gene>
<feature type="region of interest" description="Disordered" evidence="1">
    <location>
        <begin position="38"/>
        <end position="61"/>
    </location>
</feature>
<evidence type="ECO:0000256" key="1">
    <source>
        <dbReference type="SAM" id="MobiDB-lite"/>
    </source>
</evidence>
<dbReference type="STRING" id="189381.GCA_900166615_02685"/>
<dbReference type="RefSeq" id="WP_053427518.1">
    <property type="nucleotide sequence ID" value="NZ_JAMQJB010000007.1"/>
</dbReference>
<protein>
    <submittedName>
        <fullName evidence="2">Uncharacterized protein</fullName>
    </submittedName>
</protein>
<dbReference type="OrthoDB" id="2706316at2"/>
<organism evidence="2 3">
    <name type="scientific">Rossellomorea marisflavi</name>
    <dbReference type="NCBI Taxonomy" id="189381"/>
    <lineage>
        <taxon>Bacteria</taxon>
        <taxon>Bacillati</taxon>
        <taxon>Bacillota</taxon>
        <taxon>Bacilli</taxon>
        <taxon>Bacillales</taxon>
        <taxon>Bacillaceae</taxon>
        <taxon>Rossellomorea</taxon>
    </lineage>
</organism>
<name>A0A0M0GQZ3_9BACI</name>
<reference evidence="3" key="1">
    <citation type="submission" date="2015-07" db="EMBL/GenBank/DDBJ databases">
        <title>Fjat-14235 jcm11544.</title>
        <authorList>
            <person name="Liu B."/>
            <person name="Wang J."/>
            <person name="Zhu Y."/>
            <person name="Liu G."/>
            <person name="Chen Q."/>
            <person name="Chen Z."/>
            <person name="Lan J."/>
            <person name="Che J."/>
            <person name="Ge C."/>
            <person name="Shi H."/>
            <person name="Pan Z."/>
            <person name="Liu X."/>
        </authorList>
    </citation>
    <scope>NUCLEOTIDE SEQUENCE [LARGE SCALE GENOMIC DNA]</scope>
    <source>
        <strain evidence="3">JCM 11544</strain>
    </source>
</reference>
<comment type="caution">
    <text evidence="2">The sequence shown here is derived from an EMBL/GenBank/DDBJ whole genome shotgun (WGS) entry which is preliminary data.</text>
</comment>
<dbReference type="AlphaFoldDB" id="A0A0M0GQZ3"/>
<feature type="compositionally biased region" description="Basic and acidic residues" evidence="1">
    <location>
        <begin position="50"/>
        <end position="61"/>
    </location>
</feature>
<dbReference type="EMBL" id="LGUE01000001">
    <property type="protein sequence ID" value="KON92345.1"/>
    <property type="molecule type" value="Genomic_DNA"/>
</dbReference>
<keyword evidence="3" id="KW-1185">Reference proteome</keyword>
<dbReference type="PATRIC" id="fig|189381.12.peg.1730"/>